<dbReference type="Proteomes" id="UP001447008">
    <property type="component" value="Unassembled WGS sequence"/>
</dbReference>
<dbReference type="RefSeq" id="WP_342677033.1">
    <property type="nucleotide sequence ID" value="NZ_JBCGCU010000004.1"/>
</dbReference>
<sequence>MKSTYLGLLILWAITTLSGCAKLDGRVTAGGTLHSQGGLYGLLMAGAWYRPRMRSTISRPMAARLCKATKKAVKAKRVRFYSFIIVTSSAPGEHFFYAKKRLKKQALLPVFFFKRFVLPS</sequence>
<evidence type="ECO:0008006" key="3">
    <source>
        <dbReference type="Google" id="ProtNLM"/>
    </source>
</evidence>
<gene>
    <name evidence="1" type="ORF">WCN91_05420</name>
</gene>
<evidence type="ECO:0000313" key="2">
    <source>
        <dbReference type="Proteomes" id="UP001447008"/>
    </source>
</evidence>
<reference evidence="1 2" key="1">
    <citation type="submission" date="2024-03" db="EMBL/GenBank/DDBJ databases">
        <title>Pseudoalteromonas qingdaonensis sp. nov., isolated from the intestines of marine benthic organisms.</title>
        <authorList>
            <person name="Lin X."/>
            <person name="Fang S."/>
            <person name="Hu X."/>
        </authorList>
    </citation>
    <scope>NUCLEOTIDE SEQUENCE [LARGE SCALE GENOMIC DNA]</scope>
    <source>
        <strain evidence="1 2">YIC-827</strain>
    </source>
</reference>
<proteinExistence type="predicted"/>
<name>A0ABU9MU89_9GAMM</name>
<dbReference type="EMBL" id="JBCGCU010000004">
    <property type="protein sequence ID" value="MEM0514869.1"/>
    <property type="molecule type" value="Genomic_DNA"/>
</dbReference>
<organism evidence="1 2">
    <name type="scientific">Pseudoalteromonas qingdaonensis</name>
    <dbReference type="NCBI Taxonomy" id="3131913"/>
    <lineage>
        <taxon>Bacteria</taxon>
        <taxon>Pseudomonadati</taxon>
        <taxon>Pseudomonadota</taxon>
        <taxon>Gammaproteobacteria</taxon>
        <taxon>Alteromonadales</taxon>
        <taxon>Pseudoalteromonadaceae</taxon>
        <taxon>Pseudoalteromonas</taxon>
    </lineage>
</organism>
<keyword evidence="2" id="KW-1185">Reference proteome</keyword>
<dbReference type="PROSITE" id="PS51257">
    <property type="entry name" value="PROKAR_LIPOPROTEIN"/>
    <property type="match status" value="1"/>
</dbReference>
<evidence type="ECO:0000313" key="1">
    <source>
        <dbReference type="EMBL" id="MEM0514869.1"/>
    </source>
</evidence>
<accession>A0ABU9MU89</accession>
<protein>
    <recommendedName>
        <fullName evidence="3">Lipoprotein</fullName>
    </recommendedName>
</protein>
<comment type="caution">
    <text evidence="1">The sequence shown here is derived from an EMBL/GenBank/DDBJ whole genome shotgun (WGS) entry which is preliminary data.</text>
</comment>